<dbReference type="HOGENOM" id="CLU_013985_34_6_5"/>
<dbReference type="SUPFAM" id="SSF55729">
    <property type="entry name" value="Acyl-CoA N-acyltransferases (Nat)"/>
    <property type="match status" value="1"/>
</dbReference>
<dbReference type="InterPro" id="IPR000182">
    <property type="entry name" value="GNAT_dom"/>
</dbReference>
<evidence type="ECO:0000256" key="1">
    <source>
        <dbReference type="ARBA" id="ARBA00022679"/>
    </source>
</evidence>
<dbReference type="PROSITE" id="PS51186">
    <property type="entry name" value="GNAT"/>
    <property type="match status" value="1"/>
</dbReference>
<sequence>MSDLDELVIREARLEDLPDLIAIFAADRLGGHGDTTDPEAYDDYRDAFEAIDASASNTLYVAELGDVIVGTFQTTYTRSLTGRGGAVLTVEAVQTHPDFRGRGIGARMVQTAIDEAKIEGCRLVQLMSNAARTDAHRFYERLGFRQSHHGFKMKLSDH</sequence>
<dbReference type="Pfam" id="PF00583">
    <property type="entry name" value="Acetyltransf_1"/>
    <property type="match status" value="1"/>
</dbReference>
<evidence type="ECO:0000313" key="4">
    <source>
        <dbReference type="EMBL" id="AJY47205.1"/>
    </source>
</evidence>
<reference evidence="4 5" key="1">
    <citation type="journal article" date="2015" name="Genome Announc.">
        <title>Complete genome sequence of Martelella endophytica YC6887, which has antifungal activity associated with a halophyte.</title>
        <authorList>
            <person name="Khan A."/>
            <person name="Khan H."/>
            <person name="Chung E.J."/>
            <person name="Hossain M.T."/>
            <person name="Chung Y.R."/>
        </authorList>
    </citation>
    <scope>NUCLEOTIDE SEQUENCE [LARGE SCALE GENOMIC DNA]</scope>
    <source>
        <strain evidence="4">YC6887</strain>
    </source>
</reference>
<keyword evidence="1 4" id="KW-0808">Transferase</keyword>
<protein>
    <submittedName>
        <fullName evidence="4">Acetyltransferase</fullName>
    </submittedName>
</protein>
<dbReference type="PATRIC" id="fig|1486262.3.peg.3815"/>
<accession>A0A0D5LT97</accession>
<dbReference type="InterPro" id="IPR050832">
    <property type="entry name" value="Bact_Acetyltransf"/>
</dbReference>
<gene>
    <name evidence="4" type="ORF">TM49_18435</name>
</gene>
<dbReference type="EMBL" id="CP010803">
    <property type="protein sequence ID" value="AJY47205.1"/>
    <property type="molecule type" value="Genomic_DNA"/>
</dbReference>
<name>A0A0D5LT97_MAREN</name>
<dbReference type="GO" id="GO:0016747">
    <property type="term" value="F:acyltransferase activity, transferring groups other than amino-acyl groups"/>
    <property type="evidence" value="ECO:0007669"/>
    <property type="project" value="InterPro"/>
</dbReference>
<dbReference type="RefSeq" id="WP_045683400.1">
    <property type="nucleotide sequence ID" value="NZ_CP010803.1"/>
</dbReference>
<dbReference type="PANTHER" id="PTHR43877">
    <property type="entry name" value="AMINOALKYLPHOSPHONATE N-ACETYLTRANSFERASE-RELATED-RELATED"/>
    <property type="match status" value="1"/>
</dbReference>
<dbReference type="InterPro" id="IPR016181">
    <property type="entry name" value="Acyl_CoA_acyltransferase"/>
</dbReference>
<organism evidence="4 5">
    <name type="scientific">Martelella endophytica</name>
    <dbReference type="NCBI Taxonomy" id="1486262"/>
    <lineage>
        <taxon>Bacteria</taxon>
        <taxon>Pseudomonadati</taxon>
        <taxon>Pseudomonadota</taxon>
        <taxon>Alphaproteobacteria</taxon>
        <taxon>Hyphomicrobiales</taxon>
        <taxon>Aurantimonadaceae</taxon>
        <taxon>Martelella</taxon>
    </lineage>
</organism>
<keyword evidence="2" id="KW-0012">Acyltransferase</keyword>
<proteinExistence type="predicted"/>
<evidence type="ECO:0000256" key="2">
    <source>
        <dbReference type="ARBA" id="ARBA00023315"/>
    </source>
</evidence>
<keyword evidence="5" id="KW-1185">Reference proteome</keyword>
<dbReference type="STRING" id="1486262.TM49_18435"/>
<dbReference type="CDD" id="cd04301">
    <property type="entry name" value="NAT_SF"/>
    <property type="match status" value="1"/>
</dbReference>
<dbReference type="Proteomes" id="UP000032611">
    <property type="component" value="Chromosome"/>
</dbReference>
<dbReference type="KEGG" id="mey:TM49_18435"/>
<evidence type="ECO:0000259" key="3">
    <source>
        <dbReference type="PROSITE" id="PS51186"/>
    </source>
</evidence>
<dbReference type="Gene3D" id="3.40.630.30">
    <property type="match status" value="1"/>
</dbReference>
<evidence type="ECO:0000313" key="5">
    <source>
        <dbReference type="Proteomes" id="UP000032611"/>
    </source>
</evidence>
<feature type="domain" description="N-acetyltransferase" evidence="3">
    <location>
        <begin position="7"/>
        <end position="158"/>
    </location>
</feature>
<dbReference type="AlphaFoldDB" id="A0A0D5LT97"/>